<sequence>MEKLELDKAGDLERVQNALVIPPLDETGSRNHPCGVLSPDGQMVTNSISWTDSTSPVNSKPDLPSSADTLAGTWMFGGTLYGHFGHFILESLSRIWALEDLRGKIDGVIFTPKRNDPQFHQVLKQLRPLMEALGFDVEARVALTPTRVDTLYVPRQGIGMHDLMEGSQKFRDFMKKRAGADIPADGASKIYISRSKLPPHRGGLICENILEEYLAAEGYEMFHPQNHSAAEQIAAYKAATHIIAVDCSPLHLLAYVGNASQKVGILTRRSMAFSADFVRHLKAFNNGVAFEVDALDRDWIPGRGLRPSRSSFGEMNFEKAWEVLHANGMVSVKTPWPALTDAQRQEDLDRIALLHDNSFHPLDENIAIRDAKLAEREAKQRAHAAKSAVAKKSAPKERLHSQKQPSSVITPIMPINIATPWEPQPLPVSSTAASPPEKMAASDNEMQPNHAPKWLVDFRRSAWRRGFYHSEENFAALFANRGGEHLFVSFDDLVATRHDQIDREAWGYGLASKADWSHLGVFSFSPNWYRDATLFDYLHRLRDSGFFAQFKSVTMSGISMGGYAACAFSSLVEDAQVLAFSPQSTLDNTLVPWEQRFPSGRAASWDGPYADAAEEVATAGKVYLVYDPLEASDLRHAQRFTSSNVVHLRARYTGSNGVLRLVQADMFSRLMRATAQKQMDETRFAAEYRTMRTRTWFLQEMCHRLEARNRPDLLERVAQFAVSNDMRGYAERIKQRAEILRQTGAGSKAGGV</sequence>
<dbReference type="EMBL" id="FOSZ01000003">
    <property type="protein sequence ID" value="SFK97210.1"/>
    <property type="molecule type" value="Genomic_DNA"/>
</dbReference>
<proteinExistence type="predicted"/>
<dbReference type="STRING" id="1280847.SAMN04488036_103452"/>
<dbReference type="Pfam" id="PF04577">
    <property type="entry name" value="Glyco_transf_61"/>
    <property type="match status" value="1"/>
</dbReference>
<evidence type="ECO:0000313" key="4">
    <source>
        <dbReference type="Proteomes" id="UP000198851"/>
    </source>
</evidence>
<reference evidence="4" key="1">
    <citation type="submission" date="2016-10" db="EMBL/GenBank/DDBJ databases">
        <authorList>
            <person name="Varghese N."/>
            <person name="Submissions S."/>
        </authorList>
    </citation>
    <scope>NUCLEOTIDE SEQUENCE [LARGE SCALE GENOMIC DNA]</scope>
    <source>
        <strain evidence="4">DSM 28453</strain>
    </source>
</reference>
<feature type="domain" description="Glycosyltransferase 61 catalytic" evidence="2">
    <location>
        <begin position="84"/>
        <end position="253"/>
    </location>
</feature>
<dbReference type="InterPro" id="IPR049625">
    <property type="entry name" value="Glyco_transf_61_cat"/>
</dbReference>
<dbReference type="Proteomes" id="UP000198851">
    <property type="component" value="Unassembled WGS sequence"/>
</dbReference>
<keyword evidence="4" id="KW-1185">Reference proteome</keyword>
<evidence type="ECO:0000313" key="3">
    <source>
        <dbReference type="EMBL" id="SFK97210.1"/>
    </source>
</evidence>
<evidence type="ECO:0000259" key="2">
    <source>
        <dbReference type="Pfam" id="PF04577"/>
    </source>
</evidence>
<accession>A0A1I4DX02</accession>
<feature type="region of interest" description="Disordered" evidence="1">
    <location>
        <begin position="377"/>
        <end position="405"/>
    </location>
</feature>
<feature type="region of interest" description="Disordered" evidence="1">
    <location>
        <begin position="424"/>
        <end position="446"/>
    </location>
</feature>
<evidence type="ECO:0000256" key="1">
    <source>
        <dbReference type="SAM" id="MobiDB-lite"/>
    </source>
</evidence>
<dbReference type="AlphaFoldDB" id="A0A1I4DX02"/>
<organism evidence="3 4">
    <name type="scientific">Shimia haliotis</name>
    <dbReference type="NCBI Taxonomy" id="1280847"/>
    <lineage>
        <taxon>Bacteria</taxon>
        <taxon>Pseudomonadati</taxon>
        <taxon>Pseudomonadota</taxon>
        <taxon>Alphaproteobacteria</taxon>
        <taxon>Rhodobacterales</taxon>
        <taxon>Roseobacteraceae</taxon>
    </lineage>
</organism>
<dbReference type="GO" id="GO:0016757">
    <property type="term" value="F:glycosyltransferase activity"/>
    <property type="evidence" value="ECO:0007669"/>
    <property type="project" value="InterPro"/>
</dbReference>
<protein>
    <recommendedName>
        <fullName evidence="2">Glycosyltransferase 61 catalytic domain-containing protein</fullName>
    </recommendedName>
</protein>
<gene>
    <name evidence="3" type="ORF">SAMN04488036_103452</name>
</gene>
<name>A0A1I4DX02_9RHOB</name>